<dbReference type="InterPro" id="IPR007401">
    <property type="entry name" value="DUF454"/>
</dbReference>
<dbReference type="PANTHER" id="PTHR35813:SF1">
    <property type="entry name" value="INNER MEMBRANE PROTEIN YBAN"/>
    <property type="match status" value="1"/>
</dbReference>
<sequence>MLLNAVGGLSLVLGVLGIFLPLLPTTPFLLLASACFMRSNEKFHYWIHHHPHLGPIIDNWNQHRAVSAAMKKRGYVLLAMSFTFSFVMVPHWWLKLGLVFGFAILFFCFHRLPVHEPTSNVADPSENH</sequence>
<dbReference type="PANTHER" id="PTHR35813">
    <property type="entry name" value="INNER MEMBRANE PROTEIN YBAN"/>
    <property type="match status" value="1"/>
</dbReference>
<evidence type="ECO:0000313" key="4">
    <source>
        <dbReference type="Proteomes" id="UP000319828"/>
    </source>
</evidence>
<dbReference type="EMBL" id="VMKJ01000025">
    <property type="protein sequence ID" value="TVO35302.1"/>
    <property type="molecule type" value="Genomic_DNA"/>
</dbReference>
<accession>A0A557P3R4</accession>
<comment type="subcellular location">
    <subcellularLocation>
        <location evidence="1">Cell inner membrane</location>
        <topology evidence="1">Multi-pass membrane protein</topology>
    </subcellularLocation>
</comment>
<keyword evidence="2" id="KW-1133">Transmembrane helix</keyword>
<feature type="transmembrane region" description="Helical" evidence="2">
    <location>
        <begin position="6"/>
        <end position="32"/>
    </location>
</feature>
<keyword evidence="1" id="KW-1003">Cell membrane</keyword>
<proteinExistence type="predicted"/>
<organism evidence="3 4">
    <name type="scientific">Vibrio algivorus</name>
    <dbReference type="NCBI Taxonomy" id="1667024"/>
    <lineage>
        <taxon>Bacteria</taxon>
        <taxon>Pseudomonadati</taxon>
        <taxon>Pseudomonadota</taxon>
        <taxon>Gammaproteobacteria</taxon>
        <taxon>Vibrionales</taxon>
        <taxon>Vibrionaceae</taxon>
        <taxon>Vibrio</taxon>
    </lineage>
</organism>
<gene>
    <name evidence="3" type="ORF">FOF44_12190</name>
</gene>
<feature type="transmembrane region" description="Helical" evidence="2">
    <location>
        <begin position="74"/>
        <end position="92"/>
    </location>
</feature>
<protein>
    <recommendedName>
        <fullName evidence="1">Inner membrane protein</fullName>
    </recommendedName>
</protein>
<dbReference type="Proteomes" id="UP000319828">
    <property type="component" value="Unassembled WGS sequence"/>
</dbReference>
<dbReference type="PIRSF" id="PIRSF016789">
    <property type="entry name" value="DUF454"/>
    <property type="match status" value="1"/>
</dbReference>
<evidence type="ECO:0000256" key="2">
    <source>
        <dbReference type="SAM" id="Phobius"/>
    </source>
</evidence>
<keyword evidence="1" id="KW-0997">Cell inner membrane</keyword>
<dbReference type="OrthoDB" id="9816293at2"/>
<dbReference type="Pfam" id="PF04304">
    <property type="entry name" value="DUF454"/>
    <property type="match status" value="1"/>
</dbReference>
<reference evidence="3 4" key="1">
    <citation type="submission" date="2019-07" db="EMBL/GenBank/DDBJ databases">
        <title>The draft genome sequence of Vibrio algivorus M1486.</title>
        <authorList>
            <person name="Meng X."/>
        </authorList>
    </citation>
    <scope>NUCLEOTIDE SEQUENCE [LARGE SCALE GENOMIC DNA]</scope>
    <source>
        <strain evidence="3 4">M1486</strain>
    </source>
</reference>
<dbReference type="RefSeq" id="WP_144388551.1">
    <property type="nucleotide sequence ID" value="NZ_CANNCB010000020.1"/>
</dbReference>
<keyword evidence="1 2" id="KW-0472">Membrane</keyword>
<evidence type="ECO:0000313" key="3">
    <source>
        <dbReference type="EMBL" id="TVO35302.1"/>
    </source>
</evidence>
<dbReference type="AlphaFoldDB" id="A0A557P3R4"/>
<comment type="caution">
    <text evidence="3">The sequence shown here is derived from an EMBL/GenBank/DDBJ whole genome shotgun (WGS) entry which is preliminary data.</text>
</comment>
<dbReference type="GO" id="GO:0005886">
    <property type="term" value="C:plasma membrane"/>
    <property type="evidence" value="ECO:0007669"/>
    <property type="project" value="UniProtKB-SubCell"/>
</dbReference>
<evidence type="ECO:0000256" key="1">
    <source>
        <dbReference type="PIRNR" id="PIRNR016789"/>
    </source>
</evidence>
<keyword evidence="2" id="KW-0812">Transmembrane</keyword>
<name>A0A557P3R4_9VIBR</name>